<dbReference type="Pfam" id="PF00642">
    <property type="entry name" value="zf-CCCH"/>
    <property type="match status" value="1"/>
</dbReference>
<comment type="caution">
    <text evidence="9">The sequence shown here is derived from an EMBL/GenBank/DDBJ whole genome shotgun (WGS) entry which is preliminary data.</text>
</comment>
<feature type="region of interest" description="Disordered" evidence="6">
    <location>
        <begin position="157"/>
        <end position="202"/>
    </location>
</feature>
<keyword evidence="2" id="KW-0378">Hydrolase</keyword>
<keyword evidence="2" id="KW-0064">Aspartyl protease</keyword>
<accession>A0ABQ5B1Y9</accession>
<dbReference type="PANTHER" id="PTHR11439:SF524">
    <property type="entry name" value="RNA-DIRECTED DNA POLYMERASE, PROTEIN KINASE RLK-PELLE-DLSV FAMILY"/>
    <property type="match status" value="1"/>
</dbReference>
<dbReference type="SUPFAM" id="SSF90229">
    <property type="entry name" value="CCCH zinc finger"/>
    <property type="match status" value="1"/>
</dbReference>
<keyword evidence="1 5" id="KW-0479">Metal-binding</keyword>
<dbReference type="CDD" id="cd09272">
    <property type="entry name" value="RNase_HI_RT_Ty1"/>
    <property type="match status" value="1"/>
</dbReference>
<organism evidence="9 10">
    <name type="scientific">Tanacetum coccineum</name>
    <dbReference type="NCBI Taxonomy" id="301880"/>
    <lineage>
        <taxon>Eukaryota</taxon>
        <taxon>Viridiplantae</taxon>
        <taxon>Streptophyta</taxon>
        <taxon>Embryophyta</taxon>
        <taxon>Tracheophyta</taxon>
        <taxon>Spermatophyta</taxon>
        <taxon>Magnoliopsida</taxon>
        <taxon>eudicotyledons</taxon>
        <taxon>Gunneridae</taxon>
        <taxon>Pentapetalae</taxon>
        <taxon>asterids</taxon>
        <taxon>campanulids</taxon>
        <taxon>Asterales</taxon>
        <taxon>Asteraceae</taxon>
        <taxon>Asteroideae</taxon>
        <taxon>Anthemideae</taxon>
        <taxon>Anthemidinae</taxon>
        <taxon>Tanacetum</taxon>
    </lineage>
</organism>
<dbReference type="PROSITE" id="PS50994">
    <property type="entry name" value="INTEGRASE"/>
    <property type="match status" value="1"/>
</dbReference>
<feature type="compositionally biased region" description="Polar residues" evidence="6">
    <location>
        <begin position="164"/>
        <end position="173"/>
    </location>
</feature>
<dbReference type="Gene3D" id="3.30.420.10">
    <property type="entry name" value="Ribonuclease H-like superfamily/Ribonuclease H"/>
    <property type="match status" value="1"/>
</dbReference>
<keyword evidence="10" id="KW-1185">Reference proteome</keyword>
<dbReference type="InterPro" id="IPR000571">
    <property type="entry name" value="Znf_CCCH"/>
</dbReference>
<dbReference type="InterPro" id="IPR013103">
    <property type="entry name" value="RVT_2"/>
</dbReference>
<proteinExistence type="predicted"/>
<evidence type="ECO:0000256" key="3">
    <source>
        <dbReference type="ARBA" id="ARBA00022771"/>
    </source>
</evidence>
<dbReference type="SUPFAM" id="SSF53098">
    <property type="entry name" value="Ribonuclease H-like"/>
    <property type="match status" value="1"/>
</dbReference>
<gene>
    <name evidence="9" type="ORF">Tco_0843347</name>
</gene>
<reference evidence="9" key="2">
    <citation type="submission" date="2022-01" db="EMBL/GenBank/DDBJ databases">
        <authorList>
            <person name="Yamashiro T."/>
            <person name="Shiraishi A."/>
            <person name="Satake H."/>
            <person name="Nakayama K."/>
        </authorList>
    </citation>
    <scope>NUCLEOTIDE SEQUENCE</scope>
</reference>
<evidence type="ECO:0000256" key="1">
    <source>
        <dbReference type="ARBA" id="ARBA00022723"/>
    </source>
</evidence>
<dbReference type="SMART" id="SM00356">
    <property type="entry name" value="ZnF_C3H1"/>
    <property type="match status" value="1"/>
</dbReference>
<evidence type="ECO:0000313" key="9">
    <source>
        <dbReference type="EMBL" id="GJT08885.1"/>
    </source>
</evidence>
<evidence type="ECO:0000259" key="8">
    <source>
        <dbReference type="PROSITE" id="PS50994"/>
    </source>
</evidence>
<dbReference type="PROSITE" id="PS50103">
    <property type="entry name" value="ZF_C3H1"/>
    <property type="match status" value="1"/>
</dbReference>
<dbReference type="InterPro" id="IPR012337">
    <property type="entry name" value="RNaseH-like_sf"/>
</dbReference>
<reference evidence="9" key="1">
    <citation type="journal article" date="2022" name="Int. J. Mol. Sci.">
        <title>Draft Genome of Tanacetum Coccineum: Genomic Comparison of Closely Related Tanacetum-Family Plants.</title>
        <authorList>
            <person name="Yamashiro T."/>
            <person name="Shiraishi A."/>
            <person name="Nakayama K."/>
            <person name="Satake H."/>
        </authorList>
    </citation>
    <scope>NUCLEOTIDE SEQUENCE</scope>
</reference>
<dbReference type="Pfam" id="PF00665">
    <property type="entry name" value="rve"/>
    <property type="match status" value="1"/>
</dbReference>
<dbReference type="SUPFAM" id="SSF56672">
    <property type="entry name" value="DNA/RNA polymerases"/>
    <property type="match status" value="1"/>
</dbReference>
<name>A0ABQ5B1Y9_9ASTR</name>
<feature type="compositionally biased region" description="Low complexity" evidence="6">
    <location>
        <begin position="815"/>
        <end position="831"/>
    </location>
</feature>
<keyword evidence="3 5" id="KW-0863">Zinc-finger</keyword>
<feature type="zinc finger region" description="C3H1-type" evidence="5">
    <location>
        <begin position="130"/>
        <end position="157"/>
    </location>
</feature>
<dbReference type="InterPro" id="IPR043502">
    <property type="entry name" value="DNA/RNA_pol_sf"/>
</dbReference>
<feature type="domain" description="Integrase catalytic" evidence="8">
    <location>
        <begin position="493"/>
        <end position="669"/>
    </location>
</feature>
<evidence type="ECO:0000256" key="6">
    <source>
        <dbReference type="SAM" id="MobiDB-lite"/>
    </source>
</evidence>
<sequence length="1410" mass="157613">MTIRMPASHNSTRRSRNMAIGNLSSQRLDFFQQLKSKADRLANLESPVKDTSLVTYAINGVRSKYPDAARVIRLREKAPTFDELRSLMLLEESDMSNSSHGNSSFHNTSSSPTVLVASTSNANKTRTMSTSGLDVCRNFQRGSCTYGARCKFVHGANDLRPRPSNVSAPQSRAATVPPNARTTPSHNNESQKPTVQTQNLPSGMPYVASNVQPTYTGGPTNMGYLFFNTGPGVYNPYVPSPQAHLTSTHGPFQPAQHPLQAHQFQSAQQFQPAQQLQYGLSGPPGFGSPNMKPIAPPQASHQATMLPHAFQTMTLQEPAWNMDTGASSHLAENTGMLTSFSNPSMYKSVFVGNGQPIPVTHTGHSLLHTLHKPLHLHHVLVTPNIIKNLISVRQFTRDNNVSVDFDAYGFSVKDYQTRRLLLRCDSTGDLYPVTQQPSTTSTFALITLSPTTWHRRLGHPSDDVLRRLESSHFISCNKSKLSALCHACQLGKHTKLPFYSSVSHVASVFDIVHSDLWTSPISSESGIKYYAIFLDHFSHYVWVYPLLHKSDLFDTFVTFRAYVNQQFNVDIKALQCDHGGEFDNTRFHTLFRQHGIQFRFSCPKTSQQNGKSERMLRTLNNITRTLLFQAHIPPSYWVEALNMAAHLLNILPSSAINNEIPFTKLYNKPPTYDHLRVFGCLCFPHIFFDHKLQPRSTACVFLGYPALHRGYRCLDLSTNKIIISRHVNFDEEQFPFGSMTPDTPPSYDFLLTPHNPIPPMLNTHASSPPPNIRIQNPTPPIVEPIITPPYLNDTTTTSIPAHFTVAQQQIPIHPLPHTSGPTTTTTRSPSPAHTPEPPSLSHASNPLPTTLIPVTATQTHATMPNTNTHHMVTCAKAERSKPLKRMNCHITTTSPIPRSNIHALCDPHWNKAMVDEYNALISNGTWVLVPRPTNVNVVRSMWLFRHKYNADGSLSRYKARLVANGRSQQQGIDCDETFSPVVKPATIRTVLSLAVSRDWPIHQLDVKNAFLHGQLSETVYMHQPPGFVDTTHPDYVCHLQRSLYGLKQAPRAWFQRFTSFITRVGFQHSKTDASLFVFHRGSDIAYLLLYVDDIILTASSTALLQRIITVLHGEFAMTDLGSLNYFLGISAQRSSSGLFLSQSKFAEEILERAHMQHCNPCRTPVDTESKLGSDGDPVSDPTLYRSLAGALQYLTFTRPDISYAVQQVCLYMHDPRAPHFTALKRILRYVRGTLTFGLQIHASTTAQLTAYTDADWAGCPVTRRSTSGYCVFLGDNLLSWSAKRQVTLSRSSAEAEYRGVANVVAETAWIRNLLLELHAPLTTATLVYCDNVSAVYLTTNPVQHQRTKHIEIDIHFVRDYVASGQVRVLHIPSRFQYADIFTKGLPSALFCDFRSSLNVRRSPVLTAGEY</sequence>
<dbReference type="InterPro" id="IPR036397">
    <property type="entry name" value="RNaseH_sf"/>
</dbReference>
<dbReference type="Pfam" id="PF25597">
    <property type="entry name" value="SH3_retrovirus"/>
    <property type="match status" value="1"/>
</dbReference>
<keyword evidence="2" id="KW-0645">Protease</keyword>
<dbReference type="Pfam" id="PF07727">
    <property type="entry name" value="RVT_2"/>
    <property type="match status" value="1"/>
</dbReference>
<dbReference type="InterPro" id="IPR025724">
    <property type="entry name" value="GAG-pre-integrase_dom"/>
</dbReference>
<dbReference type="InterPro" id="IPR057670">
    <property type="entry name" value="SH3_retrovirus"/>
</dbReference>
<dbReference type="InterPro" id="IPR001584">
    <property type="entry name" value="Integrase_cat-core"/>
</dbReference>
<evidence type="ECO:0000256" key="2">
    <source>
        <dbReference type="ARBA" id="ARBA00022750"/>
    </source>
</evidence>
<evidence type="ECO:0000313" key="10">
    <source>
        <dbReference type="Proteomes" id="UP001151760"/>
    </source>
</evidence>
<dbReference type="Pfam" id="PF13976">
    <property type="entry name" value="gag_pre-integrs"/>
    <property type="match status" value="1"/>
</dbReference>
<feature type="domain" description="C3H1-type" evidence="7">
    <location>
        <begin position="130"/>
        <end position="157"/>
    </location>
</feature>
<protein>
    <submittedName>
        <fullName evidence="9">Ribonuclease H-like domain-containing protein</fullName>
    </submittedName>
</protein>
<dbReference type="Gene3D" id="4.10.1000.10">
    <property type="entry name" value="Zinc finger, CCCH-type"/>
    <property type="match status" value="1"/>
</dbReference>
<dbReference type="PANTHER" id="PTHR11439">
    <property type="entry name" value="GAG-POL-RELATED RETROTRANSPOSON"/>
    <property type="match status" value="1"/>
</dbReference>
<dbReference type="InterPro" id="IPR054722">
    <property type="entry name" value="PolX-like_BBD"/>
</dbReference>
<evidence type="ECO:0000256" key="4">
    <source>
        <dbReference type="ARBA" id="ARBA00022833"/>
    </source>
</evidence>
<dbReference type="InterPro" id="IPR036855">
    <property type="entry name" value="Znf_CCCH_sf"/>
</dbReference>
<dbReference type="EMBL" id="BQNB010012865">
    <property type="protein sequence ID" value="GJT08885.1"/>
    <property type="molecule type" value="Genomic_DNA"/>
</dbReference>
<dbReference type="Proteomes" id="UP001151760">
    <property type="component" value="Unassembled WGS sequence"/>
</dbReference>
<feature type="region of interest" description="Disordered" evidence="6">
    <location>
        <begin position="812"/>
        <end position="850"/>
    </location>
</feature>
<feature type="compositionally biased region" description="Polar residues" evidence="6">
    <location>
        <begin position="180"/>
        <end position="201"/>
    </location>
</feature>
<keyword evidence="4 5" id="KW-0862">Zinc</keyword>
<evidence type="ECO:0000259" key="7">
    <source>
        <dbReference type="PROSITE" id="PS50103"/>
    </source>
</evidence>
<dbReference type="Pfam" id="PF22936">
    <property type="entry name" value="Pol_BBD"/>
    <property type="match status" value="1"/>
</dbReference>
<evidence type="ECO:0000256" key="5">
    <source>
        <dbReference type="PROSITE-ProRule" id="PRU00723"/>
    </source>
</evidence>